<dbReference type="OrthoDB" id="10624159at2759"/>
<proteinExistence type="predicted"/>
<comment type="caution">
    <text evidence="2">The sequence shown here is derived from an EMBL/GenBank/DDBJ whole genome shotgun (WGS) entry which is preliminary data.</text>
</comment>
<dbReference type="Gene3D" id="1.20.5.110">
    <property type="match status" value="1"/>
</dbReference>
<accession>A0A8H3XI81</accession>
<reference evidence="2 3" key="1">
    <citation type="journal article" date="2019" name="Environ. Microbiol.">
        <title>At the nexus of three kingdoms: the genome of the mycorrhizal fungus Gigaspora margarita provides insights into plant, endobacterial and fungal interactions.</title>
        <authorList>
            <person name="Venice F."/>
            <person name="Ghignone S."/>
            <person name="Salvioli di Fossalunga A."/>
            <person name="Amselem J."/>
            <person name="Novero M."/>
            <person name="Xianan X."/>
            <person name="Sedzielewska Toro K."/>
            <person name="Morin E."/>
            <person name="Lipzen A."/>
            <person name="Grigoriev I.V."/>
            <person name="Henrissat B."/>
            <person name="Martin F.M."/>
            <person name="Bonfante P."/>
        </authorList>
    </citation>
    <scope>NUCLEOTIDE SEQUENCE [LARGE SCALE GENOMIC DNA]</scope>
    <source>
        <strain evidence="2 3">BEG34</strain>
    </source>
</reference>
<feature type="coiled-coil region" evidence="1">
    <location>
        <begin position="29"/>
        <end position="66"/>
    </location>
</feature>
<dbReference type="Proteomes" id="UP000439903">
    <property type="component" value="Unassembled WGS sequence"/>
</dbReference>
<organism evidence="2 3">
    <name type="scientific">Gigaspora margarita</name>
    <dbReference type="NCBI Taxonomy" id="4874"/>
    <lineage>
        <taxon>Eukaryota</taxon>
        <taxon>Fungi</taxon>
        <taxon>Fungi incertae sedis</taxon>
        <taxon>Mucoromycota</taxon>
        <taxon>Glomeromycotina</taxon>
        <taxon>Glomeromycetes</taxon>
        <taxon>Diversisporales</taxon>
        <taxon>Gigasporaceae</taxon>
        <taxon>Gigaspora</taxon>
    </lineage>
</organism>
<sequence>MSASIWDICKLRVQSIIRAFRRPKPRKKDQNDTQEINKLKNKAANLEATEATHRELRSKAQWIEKELGVWERGDFGSIE</sequence>
<protein>
    <submittedName>
        <fullName evidence="2">Uncharacterized protein</fullName>
    </submittedName>
</protein>
<dbReference type="SUPFAM" id="SSF111479">
    <property type="entry name" value="Fzo-like conserved region"/>
    <property type="match status" value="1"/>
</dbReference>
<keyword evidence="1" id="KW-0175">Coiled coil</keyword>
<gene>
    <name evidence="2" type="ORF">F8M41_000639</name>
</gene>
<evidence type="ECO:0000256" key="1">
    <source>
        <dbReference type="SAM" id="Coils"/>
    </source>
</evidence>
<keyword evidence="3" id="KW-1185">Reference proteome</keyword>
<evidence type="ECO:0000313" key="2">
    <source>
        <dbReference type="EMBL" id="KAF0460236.1"/>
    </source>
</evidence>
<evidence type="ECO:0000313" key="3">
    <source>
        <dbReference type="Proteomes" id="UP000439903"/>
    </source>
</evidence>
<dbReference type="AlphaFoldDB" id="A0A8H3XI81"/>
<dbReference type="EMBL" id="WTPW01001049">
    <property type="protein sequence ID" value="KAF0460236.1"/>
    <property type="molecule type" value="Genomic_DNA"/>
</dbReference>
<name>A0A8H3XI81_GIGMA</name>